<gene>
    <name evidence="1" type="ORF">JGB26_08030</name>
</gene>
<evidence type="ECO:0000313" key="2">
    <source>
        <dbReference type="Proteomes" id="UP000634780"/>
    </source>
</evidence>
<comment type="caution">
    <text evidence="1">The sequence shown here is derived from an EMBL/GenBank/DDBJ whole genome shotgun (WGS) entry which is preliminary data.</text>
</comment>
<sequence length="73" mass="7731">MTAPRDETADPYGIGVRVRGLLAAAGLPAGGRETAGLVAAYGVQRPAMDALFDVAEARYEQPVLRRDVHVPRA</sequence>
<organism evidence="1 2">
    <name type="scientific">Streptomyces flavofungini</name>
    <dbReference type="NCBI Taxonomy" id="68200"/>
    <lineage>
        <taxon>Bacteria</taxon>
        <taxon>Bacillati</taxon>
        <taxon>Actinomycetota</taxon>
        <taxon>Actinomycetes</taxon>
        <taxon>Kitasatosporales</taxon>
        <taxon>Streptomycetaceae</taxon>
        <taxon>Streptomyces</taxon>
    </lineage>
</organism>
<evidence type="ECO:0000313" key="1">
    <source>
        <dbReference type="EMBL" id="MBJ3807068.1"/>
    </source>
</evidence>
<accession>A0ABS0X1Q0</accession>
<keyword evidence="2" id="KW-1185">Reference proteome</keyword>
<name>A0ABS0X1Q0_9ACTN</name>
<proteinExistence type="predicted"/>
<reference evidence="1 2" key="1">
    <citation type="submission" date="2020-12" db="EMBL/GenBank/DDBJ databases">
        <title>Streptomyces typhae sp. nov., a novel endophytic actinomycete isolated from the root of cattail pollen (Typha angustifolia L.).</title>
        <authorList>
            <person name="Peng C."/>
            <person name="Liu C."/>
        </authorList>
    </citation>
    <scope>NUCLEOTIDE SEQUENCE [LARGE SCALE GENOMIC DNA]</scope>
    <source>
        <strain evidence="1 2">JCM 4753</strain>
    </source>
</reference>
<dbReference type="EMBL" id="JAEKOZ010000004">
    <property type="protein sequence ID" value="MBJ3807068.1"/>
    <property type="molecule type" value="Genomic_DNA"/>
</dbReference>
<dbReference type="Proteomes" id="UP000634780">
    <property type="component" value="Unassembled WGS sequence"/>
</dbReference>
<dbReference type="RefSeq" id="WP_190118383.1">
    <property type="nucleotide sequence ID" value="NZ_BMVR01000010.1"/>
</dbReference>
<protein>
    <submittedName>
        <fullName evidence="1">Uncharacterized protein</fullName>
    </submittedName>
</protein>